<keyword evidence="1" id="KW-0349">Heme</keyword>
<dbReference type="PANTHER" id="PTHR19271">
    <property type="entry name" value="CYTOCHROME B"/>
    <property type="match status" value="1"/>
</dbReference>
<keyword evidence="2" id="KW-0479">Metal-binding</keyword>
<keyword evidence="4" id="KW-0812">Transmembrane</keyword>
<sequence length="404" mass="45316">MGPLRWIITVSAVTSLVFLGLVILSGWGMAGSYVPSLTDAFPSTLYMEKYSSGGHLLRSIHYYSSSGLVFSGFVFLCCFYISGFAAKYHKSWILGVVLYLLIIGSAFTGYVLPMDQNAYWGTKVRLGIMDTVPLVGTAIADFLRGGATFNSSTLPRFFTLHGSVFATAICLCLFILSQSRKSVFIQYLSDQRFNVTLLVSIILFFVLINSFSARLELPADPADIDYNPRPEWYFLWLFQFGKYVEWAPWIQSGVLPLLGVGFLFAVPWLRNHGQKRRSAIVVSWCLVWLVLTGLAIIDDQDLHQNPNYSEGMAFGAEKNFNRLCIDCHGPGGLGDGPEAQAFDLQTPNFTAREFWNNTDEQQMIIAIKDGKGNDMPDFGESLTYEQILALIYHIEKSFKPNYQE</sequence>
<reference evidence="7" key="1">
    <citation type="submission" date="2015-10" db="EMBL/GenBank/DDBJ databases">
        <authorList>
            <person name="Gilbert D.G."/>
        </authorList>
    </citation>
    <scope>NUCLEOTIDE SEQUENCE</scope>
</reference>
<feature type="domain" description="Cytochrome c" evidence="6">
    <location>
        <begin position="311"/>
        <end position="398"/>
    </location>
</feature>
<dbReference type="EMBL" id="FAXC01000192">
    <property type="protein sequence ID" value="CUV09166.1"/>
    <property type="molecule type" value="Genomic_DNA"/>
</dbReference>
<feature type="transmembrane region" description="Helical" evidence="4">
    <location>
        <begin position="197"/>
        <end position="215"/>
    </location>
</feature>
<organism evidence="7">
    <name type="scientific">hydrothermal vent metagenome</name>
    <dbReference type="NCBI Taxonomy" id="652676"/>
    <lineage>
        <taxon>unclassified sequences</taxon>
        <taxon>metagenomes</taxon>
        <taxon>ecological metagenomes</taxon>
    </lineage>
</organism>
<dbReference type="Gene3D" id="1.10.760.10">
    <property type="entry name" value="Cytochrome c-like domain"/>
    <property type="match status" value="1"/>
</dbReference>
<evidence type="ECO:0000313" key="7">
    <source>
        <dbReference type="EMBL" id="CUV09166.1"/>
    </source>
</evidence>
<dbReference type="InterPro" id="IPR009056">
    <property type="entry name" value="Cyt_c-like_dom"/>
</dbReference>
<gene>
    <name evidence="7" type="ORF">MGWOODY_Mmi1866</name>
</gene>
<dbReference type="InterPro" id="IPR027387">
    <property type="entry name" value="Cytb/b6-like_sf"/>
</dbReference>
<dbReference type="InterPro" id="IPR036150">
    <property type="entry name" value="Cyt_b/b6_C_sf"/>
</dbReference>
<protein>
    <submittedName>
        <fullName evidence="7">Ubiquinol--cytochrome c reductase, cytochrome B subunit</fullName>
        <ecNumber evidence="7">1.10.2.2</ecNumber>
    </submittedName>
</protein>
<feature type="transmembrane region" description="Helical" evidence="4">
    <location>
        <begin position="157"/>
        <end position="176"/>
    </location>
</feature>
<dbReference type="Pfam" id="PF00033">
    <property type="entry name" value="Cytochrome_B"/>
    <property type="match status" value="1"/>
</dbReference>
<proteinExistence type="predicted"/>
<dbReference type="InterPro" id="IPR036909">
    <property type="entry name" value="Cyt_c-like_dom_sf"/>
</dbReference>
<evidence type="ECO:0000259" key="5">
    <source>
        <dbReference type="PROSITE" id="PS51002"/>
    </source>
</evidence>
<feature type="transmembrane region" description="Helical" evidence="4">
    <location>
        <begin position="60"/>
        <end position="81"/>
    </location>
</feature>
<dbReference type="PANTHER" id="PTHR19271:SF16">
    <property type="entry name" value="CYTOCHROME B"/>
    <property type="match status" value="1"/>
</dbReference>
<keyword evidence="7" id="KW-0560">Oxidoreductase</keyword>
<dbReference type="SUPFAM" id="SSF46626">
    <property type="entry name" value="Cytochrome c"/>
    <property type="match status" value="1"/>
</dbReference>
<dbReference type="GO" id="GO:0022904">
    <property type="term" value="P:respiratory electron transport chain"/>
    <property type="evidence" value="ECO:0007669"/>
    <property type="project" value="InterPro"/>
</dbReference>
<feature type="transmembrane region" description="Helical" evidence="4">
    <location>
        <begin position="7"/>
        <end position="30"/>
    </location>
</feature>
<keyword evidence="3" id="KW-0408">Iron</keyword>
<dbReference type="InterPro" id="IPR005797">
    <property type="entry name" value="Cyt_b/b6_N"/>
</dbReference>
<evidence type="ECO:0000259" key="6">
    <source>
        <dbReference type="PROSITE" id="PS51007"/>
    </source>
</evidence>
<dbReference type="Gene3D" id="1.20.810.10">
    <property type="entry name" value="Cytochrome Bc1 Complex, Chain C"/>
    <property type="match status" value="1"/>
</dbReference>
<accession>A0A160VF02</accession>
<dbReference type="GO" id="GO:0016020">
    <property type="term" value="C:membrane"/>
    <property type="evidence" value="ECO:0007669"/>
    <property type="project" value="InterPro"/>
</dbReference>
<dbReference type="GO" id="GO:0009055">
    <property type="term" value="F:electron transfer activity"/>
    <property type="evidence" value="ECO:0007669"/>
    <property type="project" value="InterPro"/>
</dbReference>
<dbReference type="SUPFAM" id="SSF81648">
    <property type="entry name" value="a domain/subunit of cytochrome bc1 complex (Ubiquinol-cytochrome c reductase)"/>
    <property type="match status" value="1"/>
</dbReference>
<keyword evidence="4" id="KW-0472">Membrane</keyword>
<feature type="transmembrane region" description="Helical" evidence="4">
    <location>
        <begin position="246"/>
        <end position="266"/>
    </location>
</feature>
<feature type="transmembrane region" description="Helical" evidence="4">
    <location>
        <begin position="93"/>
        <end position="112"/>
    </location>
</feature>
<dbReference type="PROSITE" id="PS51007">
    <property type="entry name" value="CYTC"/>
    <property type="match status" value="1"/>
</dbReference>
<dbReference type="GO" id="GO:0020037">
    <property type="term" value="F:heme binding"/>
    <property type="evidence" value="ECO:0007669"/>
    <property type="project" value="InterPro"/>
</dbReference>
<evidence type="ECO:0000256" key="1">
    <source>
        <dbReference type="ARBA" id="ARBA00022617"/>
    </source>
</evidence>
<dbReference type="AlphaFoldDB" id="A0A160VF02"/>
<dbReference type="Pfam" id="PF13442">
    <property type="entry name" value="Cytochrome_CBB3"/>
    <property type="match status" value="1"/>
</dbReference>
<evidence type="ECO:0000256" key="3">
    <source>
        <dbReference type="ARBA" id="ARBA00023004"/>
    </source>
</evidence>
<feature type="domain" description="Cytochrome b/b6 N-terminal region profile" evidence="5">
    <location>
        <begin position="1"/>
        <end position="197"/>
    </location>
</feature>
<evidence type="ECO:0000256" key="2">
    <source>
        <dbReference type="ARBA" id="ARBA00022723"/>
    </source>
</evidence>
<dbReference type="GO" id="GO:0016491">
    <property type="term" value="F:oxidoreductase activity"/>
    <property type="evidence" value="ECO:0007669"/>
    <property type="project" value="UniProtKB-KW"/>
</dbReference>
<dbReference type="InterPro" id="IPR016174">
    <property type="entry name" value="Di-haem_cyt_TM"/>
</dbReference>
<dbReference type="GO" id="GO:0046872">
    <property type="term" value="F:metal ion binding"/>
    <property type="evidence" value="ECO:0007669"/>
    <property type="project" value="UniProtKB-KW"/>
</dbReference>
<keyword evidence="4" id="KW-1133">Transmembrane helix</keyword>
<evidence type="ECO:0000256" key="4">
    <source>
        <dbReference type="SAM" id="Phobius"/>
    </source>
</evidence>
<feature type="transmembrane region" description="Helical" evidence="4">
    <location>
        <begin position="278"/>
        <end position="297"/>
    </location>
</feature>
<dbReference type="PROSITE" id="PS51002">
    <property type="entry name" value="CYTB_NTER"/>
    <property type="match status" value="1"/>
</dbReference>
<dbReference type="EC" id="1.10.2.2" evidence="7"/>
<dbReference type="SUPFAM" id="SSF81342">
    <property type="entry name" value="Transmembrane di-heme cytochromes"/>
    <property type="match status" value="1"/>
</dbReference>
<name>A0A160VF02_9ZZZZ</name>